<organism evidence="3">
    <name type="scientific">Caenorhabditis remanei</name>
    <name type="common">Caenorhabditis vulgaris</name>
    <dbReference type="NCBI Taxonomy" id="31234"/>
    <lineage>
        <taxon>Eukaryota</taxon>
        <taxon>Metazoa</taxon>
        <taxon>Ecdysozoa</taxon>
        <taxon>Nematoda</taxon>
        <taxon>Chromadorea</taxon>
        <taxon>Rhabditida</taxon>
        <taxon>Rhabditina</taxon>
        <taxon>Rhabditomorpha</taxon>
        <taxon>Rhabditoidea</taxon>
        <taxon>Rhabditidae</taxon>
        <taxon>Peloderinae</taxon>
        <taxon>Caenorhabditis</taxon>
    </lineage>
</organism>
<dbReference type="AlphaFoldDB" id="E3LJH9"/>
<dbReference type="CTD" id="9818183"/>
<dbReference type="PANTHER" id="PTHR39383">
    <property type="entry name" value="PROTEIN CBG16996"/>
    <property type="match status" value="1"/>
</dbReference>
<evidence type="ECO:0000256" key="1">
    <source>
        <dbReference type="SAM" id="MobiDB-lite"/>
    </source>
</evidence>
<sequence>MRMSSAIAEIVSEFSGFQHIHTSKSASSMTSTPPVSRKTSTSSESPRHSLNITVGAAPLNQIIRNDSSNSLNDFNCLQRKNSSASYLVIE</sequence>
<protein>
    <submittedName>
        <fullName evidence="2">Uncharacterized protein</fullName>
    </submittedName>
</protein>
<evidence type="ECO:0000313" key="2">
    <source>
        <dbReference type="EMBL" id="EFO95592.1"/>
    </source>
</evidence>
<feature type="region of interest" description="Disordered" evidence="1">
    <location>
        <begin position="22"/>
        <end position="49"/>
    </location>
</feature>
<evidence type="ECO:0000313" key="3">
    <source>
        <dbReference type="Proteomes" id="UP000008281"/>
    </source>
</evidence>
<dbReference type="Proteomes" id="UP000008281">
    <property type="component" value="Unassembled WGS sequence"/>
</dbReference>
<feature type="compositionally biased region" description="Polar residues" evidence="1">
    <location>
        <begin position="23"/>
        <end position="49"/>
    </location>
</feature>
<dbReference type="GeneID" id="9818183"/>
<accession>E3LJH9</accession>
<dbReference type="KEGG" id="crq:GCK72_019918"/>
<dbReference type="STRING" id="31234.E3LJH9"/>
<dbReference type="EMBL" id="DS268409">
    <property type="protein sequence ID" value="EFO95592.1"/>
    <property type="molecule type" value="Genomic_DNA"/>
</dbReference>
<dbReference type="eggNOG" id="ENOG502TIPM">
    <property type="taxonomic scope" value="Eukaryota"/>
</dbReference>
<dbReference type="OMA" id="GEAEMCQ"/>
<dbReference type="HOGENOM" id="CLU_2442944_0_0_1"/>
<dbReference type="FunCoup" id="E3LJH9">
    <property type="interactions" value="1719"/>
</dbReference>
<proteinExistence type="predicted"/>
<gene>
    <name evidence="2" type="ORF">CRE_08716</name>
</gene>
<dbReference type="PANTHER" id="PTHR39383:SF1">
    <property type="entry name" value="OVULE PROTEIN"/>
    <property type="match status" value="1"/>
</dbReference>
<reference evidence="2" key="1">
    <citation type="submission" date="2007-07" db="EMBL/GenBank/DDBJ databases">
        <title>PCAP assembly of the Caenorhabditis remanei genome.</title>
        <authorList>
            <consortium name="The Caenorhabditis remanei Sequencing Consortium"/>
            <person name="Wilson R.K."/>
        </authorList>
    </citation>
    <scope>NUCLEOTIDE SEQUENCE [LARGE SCALE GENOMIC DNA]</scope>
    <source>
        <strain evidence="2">PB4641</strain>
    </source>
</reference>
<dbReference type="InParanoid" id="E3LJH9"/>
<dbReference type="OrthoDB" id="5846083at2759"/>
<keyword evidence="3" id="KW-1185">Reference proteome</keyword>
<name>E3LJH9_CAERE</name>